<dbReference type="Gene3D" id="1.20.1440.230">
    <property type="entry name" value="NADH-ubiquinone oxidoreductase 51kDa subunit, iron-sulphur binding domain"/>
    <property type="match status" value="1"/>
</dbReference>
<sequence length="425" mass="43782">MTGQLNVGVAEGCTPRLLRELNDTESLDAYRGTGGYAALPDPETFVTTVTDGGLLGRGGAAFPLGRKLSTVRNAGVRPVVLANGEEGEPASVKDRWLLRYRPHLVLDGLRLAAHTVGAGRAVLYVSDPAGARAVAAAIADFDGVLGGAALELVTVEPGYVAGEETAAVRAVNGGPAKPTDKPPRPFQEGVDGRPTLVSNVETLAHLPFLLAHGAAEYRSVGTPGSPGTFLSTVTGAGAPVTYELAHGTPVPELLARHGVSTDRVTGLLLGGYFNGLINRRVLDASMDHETLRGLGAGLGCGAIAVLTEETCPVAVAAAVLRYFDRENAGQCGSCFNGTAAMAAAAEALRDGLATGEDLDRLRRWSTVLRGRGACGTLDAATNVAASLFAEFPDEVSAHLGGRCPTCAAHPYTAVRPFEVEAGELV</sequence>
<dbReference type="GO" id="GO:0016491">
    <property type="term" value="F:oxidoreductase activity"/>
    <property type="evidence" value="ECO:0007669"/>
    <property type="project" value="UniProtKB-KW"/>
</dbReference>
<gene>
    <name evidence="7" type="primary">nuoF_1</name>
    <name evidence="7" type="ORF">NRB56_44220</name>
</gene>
<dbReference type="PANTHER" id="PTHR43578">
    <property type="entry name" value="NADH-QUINONE OXIDOREDUCTASE SUBUNIT F"/>
    <property type="match status" value="1"/>
</dbReference>
<comment type="similarity">
    <text evidence="1">Belongs to the complex I 51 kDa subunit family.</text>
</comment>
<dbReference type="PANTHER" id="PTHR43578:SF3">
    <property type="entry name" value="NADH-QUINONE OXIDOREDUCTASE SUBUNIT F"/>
    <property type="match status" value="1"/>
</dbReference>
<dbReference type="GO" id="GO:0051539">
    <property type="term" value="F:4 iron, 4 sulfur cluster binding"/>
    <property type="evidence" value="ECO:0007669"/>
    <property type="project" value="UniProtKB-KW"/>
</dbReference>
<evidence type="ECO:0000256" key="5">
    <source>
        <dbReference type="ARBA" id="ARBA00023014"/>
    </source>
</evidence>
<evidence type="ECO:0000256" key="1">
    <source>
        <dbReference type="ARBA" id="ARBA00007523"/>
    </source>
</evidence>
<keyword evidence="3" id="KW-0479">Metal-binding</keyword>
<keyword evidence="4" id="KW-0408">Iron</keyword>
<keyword evidence="7" id="KW-0560">Oxidoreductase</keyword>
<dbReference type="SUPFAM" id="SSF142019">
    <property type="entry name" value="Nqo1 FMN-binding domain-like"/>
    <property type="match status" value="1"/>
</dbReference>
<dbReference type="EMBL" id="WEGI01000009">
    <property type="protein sequence ID" value="MQY28837.1"/>
    <property type="molecule type" value="Genomic_DNA"/>
</dbReference>
<keyword evidence="2" id="KW-0004">4Fe-4S</keyword>
<dbReference type="SMART" id="SM00928">
    <property type="entry name" value="NADH_4Fe-4S"/>
    <property type="match status" value="1"/>
</dbReference>
<dbReference type="Pfam" id="PF10589">
    <property type="entry name" value="NADH_4Fe-4S"/>
    <property type="match status" value="1"/>
</dbReference>
<evidence type="ECO:0000256" key="3">
    <source>
        <dbReference type="ARBA" id="ARBA00022723"/>
    </source>
</evidence>
<keyword evidence="8" id="KW-1185">Reference proteome</keyword>
<name>A0A7K0DTH8_9NOCA</name>
<organism evidence="7 8">
    <name type="scientific">Nocardia aurantia</name>
    <dbReference type="NCBI Taxonomy" id="2585199"/>
    <lineage>
        <taxon>Bacteria</taxon>
        <taxon>Bacillati</taxon>
        <taxon>Actinomycetota</taxon>
        <taxon>Actinomycetes</taxon>
        <taxon>Mycobacteriales</taxon>
        <taxon>Nocardiaceae</taxon>
        <taxon>Nocardia</taxon>
    </lineage>
</organism>
<accession>A0A7K0DTH8</accession>
<dbReference type="Gene3D" id="3.40.50.11540">
    <property type="entry name" value="NADH-ubiquinone oxidoreductase 51kDa subunit"/>
    <property type="match status" value="1"/>
</dbReference>
<dbReference type="InterPro" id="IPR037225">
    <property type="entry name" value="Nuo51_FMN-bd_sf"/>
</dbReference>
<dbReference type="SUPFAM" id="SSF140490">
    <property type="entry name" value="Nqo1C-terminal domain-like"/>
    <property type="match status" value="1"/>
</dbReference>
<keyword evidence="5" id="KW-0411">Iron-sulfur</keyword>
<dbReference type="GO" id="GO:0046872">
    <property type="term" value="F:metal ion binding"/>
    <property type="evidence" value="ECO:0007669"/>
    <property type="project" value="UniProtKB-KW"/>
</dbReference>
<protein>
    <submittedName>
        <fullName evidence="7">NADH-quinone oxidoreductase subunit F</fullName>
        <ecNumber evidence="7">1.6.5.11</ecNumber>
    </submittedName>
</protein>
<dbReference type="AlphaFoldDB" id="A0A7K0DTH8"/>
<evidence type="ECO:0000313" key="7">
    <source>
        <dbReference type="EMBL" id="MQY28837.1"/>
    </source>
</evidence>
<evidence type="ECO:0000313" key="8">
    <source>
        <dbReference type="Proteomes" id="UP000431401"/>
    </source>
</evidence>
<comment type="caution">
    <text evidence="7">The sequence shown here is derived from an EMBL/GenBank/DDBJ whole genome shotgun (WGS) entry which is preliminary data.</text>
</comment>
<dbReference type="Gene3D" id="3.10.20.600">
    <property type="match status" value="1"/>
</dbReference>
<dbReference type="InterPro" id="IPR019575">
    <property type="entry name" value="Nuop51_4Fe4S-bd"/>
</dbReference>
<evidence type="ECO:0000256" key="2">
    <source>
        <dbReference type="ARBA" id="ARBA00022485"/>
    </source>
</evidence>
<evidence type="ECO:0000259" key="6">
    <source>
        <dbReference type="SMART" id="SM00928"/>
    </source>
</evidence>
<dbReference type="SUPFAM" id="SSF142984">
    <property type="entry name" value="Nqo1 middle domain-like"/>
    <property type="match status" value="1"/>
</dbReference>
<dbReference type="EC" id="1.6.5.11" evidence="7"/>
<reference evidence="7 8" key="1">
    <citation type="submission" date="2019-10" db="EMBL/GenBank/DDBJ databases">
        <title>Nocardia macrotermitis sp. nov. and Nocardia aurantia sp. nov., isolated from the gut of fungus growing-termite Macrotermes natalensis.</title>
        <authorList>
            <person name="Benndorf R."/>
            <person name="Schwitalla J."/>
            <person name="Martin K."/>
            <person name="De Beer W."/>
            <person name="Kaster A.-K."/>
            <person name="Vollmers J."/>
            <person name="Poulsen M."/>
            <person name="Beemelmanns C."/>
        </authorList>
    </citation>
    <scope>NUCLEOTIDE SEQUENCE [LARGE SCALE GENOMIC DNA]</scope>
    <source>
        <strain evidence="7 8">RB56</strain>
    </source>
</reference>
<dbReference type="InterPro" id="IPR037207">
    <property type="entry name" value="Nuop51_4Fe4S-bd_sf"/>
</dbReference>
<dbReference type="Pfam" id="PF01512">
    <property type="entry name" value="Complex1_51K"/>
    <property type="match status" value="1"/>
</dbReference>
<evidence type="ECO:0000256" key="4">
    <source>
        <dbReference type="ARBA" id="ARBA00023004"/>
    </source>
</evidence>
<dbReference type="Proteomes" id="UP000431401">
    <property type="component" value="Unassembled WGS sequence"/>
</dbReference>
<feature type="domain" description="NADH-ubiquinone oxidoreductase 51kDa subunit iron-sulphur binding" evidence="6">
    <location>
        <begin position="313"/>
        <end position="358"/>
    </location>
</feature>
<proteinExistence type="inferred from homology"/>
<dbReference type="InterPro" id="IPR011538">
    <property type="entry name" value="Nuo51_FMN-bd"/>
</dbReference>